<sequence>MSNNILVTGATGNVGFEVVRLLSERRSSVKAAVRSHSTSRVRLPSGVESVEFDFEQPQTFELAFRGINTLFLVRPPAISQVKKYIYPALTTAQAAGVDRVVFLSLLGAERMAIVPHAKIEAYIKSLGLAYTFLRASFFMQNLSTTHCQDVRDNNEIFVPAGKGKTSFIDVRDIAAVAVKVMTEPGHENRAYSLTGSEALDYYEVAEIFTNILGRKIFYTHPFVFNFALKMYRRGFNAGFIAVMLGIYTTARLGLAAKVTDDVRNLLQRSPISMSEFVRDYRASWMSQSQHQV</sequence>
<dbReference type="PANTHER" id="PTHR43162:SF1">
    <property type="entry name" value="PRESTALK A DIFFERENTIATION PROTEIN A"/>
    <property type="match status" value="1"/>
</dbReference>
<dbReference type="InterPro" id="IPR036291">
    <property type="entry name" value="NAD(P)-bd_dom_sf"/>
</dbReference>
<dbReference type="RefSeq" id="WP_039717263.1">
    <property type="nucleotide sequence ID" value="NZ_JTJC03000004.1"/>
</dbReference>
<protein>
    <submittedName>
        <fullName evidence="2">SDR family oxidoreductase</fullName>
    </submittedName>
</protein>
<comment type="caution">
    <text evidence="2">The sequence shown here is derived from an EMBL/GenBank/DDBJ whole genome shotgun (WGS) entry which is preliminary data.</text>
</comment>
<dbReference type="SUPFAM" id="SSF51735">
    <property type="entry name" value="NAD(P)-binding Rossmann-fold domains"/>
    <property type="match status" value="1"/>
</dbReference>
<dbReference type="OrthoDB" id="9794300at2"/>
<evidence type="ECO:0000313" key="3">
    <source>
        <dbReference type="Proteomes" id="UP000031532"/>
    </source>
</evidence>
<dbReference type="PANTHER" id="PTHR43162">
    <property type="match status" value="1"/>
</dbReference>
<dbReference type="Proteomes" id="UP000031532">
    <property type="component" value="Unassembled WGS sequence"/>
</dbReference>
<dbReference type="Gene3D" id="3.90.25.10">
    <property type="entry name" value="UDP-galactose 4-epimerase, domain 1"/>
    <property type="match status" value="1"/>
</dbReference>
<evidence type="ECO:0000313" key="2">
    <source>
        <dbReference type="EMBL" id="NHC35985.1"/>
    </source>
</evidence>
<dbReference type="InterPro" id="IPR051604">
    <property type="entry name" value="Ergot_Alk_Oxidoreductase"/>
</dbReference>
<proteinExistence type="predicted"/>
<organism evidence="2 3">
    <name type="scientific">Scytonema millei VB511283</name>
    <dbReference type="NCBI Taxonomy" id="1245923"/>
    <lineage>
        <taxon>Bacteria</taxon>
        <taxon>Bacillati</taxon>
        <taxon>Cyanobacteriota</taxon>
        <taxon>Cyanophyceae</taxon>
        <taxon>Nostocales</taxon>
        <taxon>Scytonemataceae</taxon>
        <taxon>Scytonema</taxon>
    </lineage>
</organism>
<accession>A0A9X5I5G2</accession>
<feature type="domain" description="NmrA-like" evidence="1">
    <location>
        <begin position="2"/>
        <end position="220"/>
    </location>
</feature>
<dbReference type="CDD" id="cd05269">
    <property type="entry name" value="TMR_SDR_a"/>
    <property type="match status" value="1"/>
</dbReference>
<dbReference type="InterPro" id="IPR008030">
    <property type="entry name" value="NmrA-like"/>
</dbReference>
<evidence type="ECO:0000259" key="1">
    <source>
        <dbReference type="Pfam" id="PF05368"/>
    </source>
</evidence>
<dbReference type="EMBL" id="JTJC03000004">
    <property type="protein sequence ID" value="NHC35985.1"/>
    <property type="molecule type" value="Genomic_DNA"/>
</dbReference>
<reference evidence="2 3" key="1">
    <citation type="journal article" date="2015" name="Genome Announc.">
        <title>Draft Genome Sequence of the Terrestrial Cyanobacterium Scytonema millei VB511283, Isolated from Eastern India.</title>
        <authorList>
            <person name="Sen D."/>
            <person name="Chandrababunaidu M.M."/>
            <person name="Singh D."/>
            <person name="Sanghi N."/>
            <person name="Ghorai A."/>
            <person name="Mishra G.P."/>
            <person name="Madduluri M."/>
            <person name="Adhikary S.P."/>
            <person name="Tripathy S."/>
        </authorList>
    </citation>
    <scope>NUCLEOTIDE SEQUENCE [LARGE SCALE GENOMIC DNA]</scope>
    <source>
        <strain evidence="2 3">VB511283</strain>
    </source>
</reference>
<name>A0A9X5I5G2_9CYAN</name>
<dbReference type="AlphaFoldDB" id="A0A9X5I5G2"/>
<dbReference type="Pfam" id="PF05368">
    <property type="entry name" value="NmrA"/>
    <property type="match status" value="1"/>
</dbReference>
<dbReference type="Gene3D" id="3.40.50.720">
    <property type="entry name" value="NAD(P)-binding Rossmann-like Domain"/>
    <property type="match status" value="1"/>
</dbReference>
<gene>
    <name evidence="2" type="ORF">QH73_0015225</name>
</gene>
<keyword evidence="3" id="KW-1185">Reference proteome</keyword>